<feature type="region of interest" description="Disordered" evidence="1">
    <location>
        <begin position="281"/>
        <end position="304"/>
    </location>
</feature>
<organism evidence="2 3">
    <name type="scientific">Frankia torreyi</name>
    <dbReference type="NCBI Taxonomy" id="1856"/>
    <lineage>
        <taxon>Bacteria</taxon>
        <taxon>Bacillati</taxon>
        <taxon>Actinomycetota</taxon>
        <taxon>Actinomycetes</taxon>
        <taxon>Frankiales</taxon>
        <taxon>Frankiaceae</taxon>
        <taxon>Frankia</taxon>
    </lineage>
</organism>
<sequence>MSTTSHDRDPYALRDRILALDPVENAREIAHLFHRDFQRALLPQIATGFFATISPPRMTRILIRTGELEFRNRKRLVDQMLIHHEMLTHGFVPGRGRDALRRMNEMHRQYAITAEDFTAVSVETTLGQLTAAREYGWRELTEHEVLGVVEFERVQALHMNIRDVPATEAEMVAFRDDYFARQVRFAPSNRRLAEAALRLLATAVPVHIAPRVEKVMMSLTDPRIVAALGYDYPDAAYRERVHRATREHAARDATDKRAPQVVLDLIASVYPDGYEIDRLGTHLRGQGQPEGRRDHAGPPPMCPV</sequence>
<keyword evidence="3" id="KW-1185">Reference proteome</keyword>
<dbReference type="RefSeq" id="WP_044887785.1">
    <property type="nucleotide sequence ID" value="NZ_JYFN01000061.1"/>
</dbReference>
<protein>
    <recommendedName>
        <fullName evidence="4">ER-bound oxygenase mpaB/mpaB'/Rubber oxygenase catalytic domain-containing protein</fullName>
    </recommendedName>
</protein>
<reference evidence="3" key="1">
    <citation type="submission" date="2015-02" db="EMBL/GenBank/DDBJ databases">
        <title>Draft Genome of Frankia sp. CpI1-S.</title>
        <authorList>
            <person name="Oshone R.T."/>
            <person name="Ngom M."/>
            <person name="Ghodhbane-Gtari F."/>
            <person name="Gtari M."/>
            <person name="Morris K."/>
            <person name="Thomas K."/>
            <person name="Sen A."/>
            <person name="Tisa L.S."/>
        </authorList>
    </citation>
    <scope>NUCLEOTIDE SEQUENCE [LARGE SCALE GENOMIC DNA]</scope>
    <source>
        <strain evidence="3">CpI1-S</strain>
    </source>
</reference>
<reference evidence="2 3" key="2">
    <citation type="journal article" date="2016" name="Genome Announc.">
        <title>Permanent Draft Genome Sequences for Two Variants of Frankia sp. Strain CpI1, the First Frankia Strain Isolated from Root Nodules of Comptonia peregrina.</title>
        <authorList>
            <person name="Oshone R."/>
            <person name="Hurst S.G.IV."/>
            <person name="Abebe-Akele F."/>
            <person name="Simpson S."/>
            <person name="Morris K."/>
            <person name="Thomas W.K."/>
            <person name="Tisa L.S."/>
        </authorList>
    </citation>
    <scope>NUCLEOTIDE SEQUENCE [LARGE SCALE GENOMIC DNA]</scope>
    <source>
        <strain evidence="3">CpI1-S</strain>
    </source>
</reference>
<dbReference type="OrthoDB" id="836517at2"/>
<dbReference type="Proteomes" id="UP000032545">
    <property type="component" value="Unassembled WGS sequence"/>
</dbReference>
<proteinExistence type="predicted"/>
<dbReference type="GO" id="GO:0016491">
    <property type="term" value="F:oxidoreductase activity"/>
    <property type="evidence" value="ECO:0007669"/>
    <property type="project" value="InterPro"/>
</dbReference>
<evidence type="ECO:0000256" key="1">
    <source>
        <dbReference type="SAM" id="MobiDB-lite"/>
    </source>
</evidence>
<accession>A0A0D8B905</accession>
<evidence type="ECO:0000313" key="3">
    <source>
        <dbReference type="Proteomes" id="UP000032545"/>
    </source>
</evidence>
<dbReference type="PANTHER" id="PTHR36124">
    <property type="match status" value="1"/>
</dbReference>
<gene>
    <name evidence="2" type="ORF">FF36_05303</name>
</gene>
<evidence type="ECO:0000313" key="2">
    <source>
        <dbReference type="EMBL" id="KJE20404.1"/>
    </source>
</evidence>
<name>A0A0D8B905_9ACTN</name>
<dbReference type="PATRIC" id="fig|1502723.3.peg.5713"/>
<dbReference type="InterPro" id="IPR046366">
    <property type="entry name" value="MPAB"/>
</dbReference>
<dbReference type="AlphaFoldDB" id="A0A0D8B905"/>
<comment type="caution">
    <text evidence="2">The sequence shown here is derived from an EMBL/GenBank/DDBJ whole genome shotgun (WGS) entry which is preliminary data.</text>
</comment>
<evidence type="ECO:0008006" key="4">
    <source>
        <dbReference type="Google" id="ProtNLM"/>
    </source>
</evidence>
<dbReference type="PANTHER" id="PTHR36124:SF1">
    <property type="entry name" value="ER-BOUND OXYGENASE MPAB_MPAB'_RUBBER OXYGENASE CATALYTIC DOMAIN-CONTAINING PROTEIN"/>
    <property type="match status" value="1"/>
</dbReference>
<dbReference type="EMBL" id="JYFN01000061">
    <property type="protein sequence ID" value="KJE20404.1"/>
    <property type="molecule type" value="Genomic_DNA"/>
</dbReference>